<reference evidence="10 11" key="1">
    <citation type="journal article" date="2013" name="Genome Biol.">
        <title>Genome of Acanthamoeba castellanii highlights extensive lateral gene transfer and early evolution of tyrosine kinase signaling.</title>
        <authorList>
            <person name="Clarke M."/>
            <person name="Lohan A.J."/>
            <person name="Liu B."/>
            <person name="Lagkouvardos I."/>
            <person name="Roy S."/>
            <person name="Zafar N."/>
            <person name="Bertelli C."/>
            <person name="Schilde C."/>
            <person name="Kianianmomeni A."/>
            <person name="Burglin T.R."/>
            <person name="Frech C."/>
            <person name="Turcotte B."/>
            <person name="Kopec K.O."/>
            <person name="Synnott J.M."/>
            <person name="Choo C."/>
            <person name="Paponov I."/>
            <person name="Finkler A."/>
            <person name="Soon Heng Tan C."/>
            <person name="Hutchins A.P."/>
            <person name="Weinmeier T."/>
            <person name="Rattei T."/>
            <person name="Chu J.S."/>
            <person name="Gimenez G."/>
            <person name="Irimia M."/>
            <person name="Rigden D.J."/>
            <person name="Fitzpatrick D.A."/>
            <person name="Lorenzo-Morales J."/>
            <person name="Bateman A."/>
            <person name="Chiu C.H."/>
            <person name="Tang P."/>
            <person name="Hegemann P."/>
            <person name="Fromm H."/>
            <person name="Raoult D."/>
            <person name="Greub G."/>
            <person name="Miranda-Saavedra D."/>
            <person name="Chen N."/>
            <person name="Nash P."/>
            <person name="Ginger M.L."/>
            <person name="Horn M."/>
            <person name="Schaap P."/>
            <person name="Caler L."/>
            <person name="Loftus B."/>
        </authorList>
    </citation>
    <scope>NUCLEOTIDE SEQUENCE [LARGE SCALE GENOMIC DNA]</scope>
    <source>
        <strain evidence="10 11">Neff</strain>
    </source>
</reference>
<sequence length="695" mass="77398">MDAPLSSTSSVELDTPPATESEYGSGATATEERRKKSKSSKSKKKKKVKEKEKEKKKKKGKDKESSDPSSSSSSSSITTTKKKTRLQKNKKERRTSDADSKVSQGGGGPSLSATSLTVVASRAGGVGGTLKKDPHPHHLGGLHPVAPAAEDQDYMDNHHEIGIKEILVVEMLGEGSFCNVWKGKCRGKEVLIRILKLQSNSLSHKDISELREEVKRLSKIRNPHIVLFMGACLEPGYLTLVTEYMPSNLEIKLLRDRDRKDITPYQRLKMAKDAALGIQWLHKMNTPMVHMNLHLSNLLVGNDGMVKIADFGFLNMRRKCAGRRDLASFVYMAPEFLRDGTKSEKCDVYSFACCLAEILTGAFDTTTTARAIFGLLRERAPRVEVFKSLKREILLSNQPEVVLYDKIVIRGTRPKLSADHVPPPLAALIRRSWSPKPEERPNFDEIINVLDTAIIDAVINDNAGRALWRDNFTGRTRVTWEDFVAALCGMFMIPLPVLNDDKKLDVHWRCLKALLVKGGIDDPDGRLMQGSGMVTLESFGGNLACFGPLMNLMGVAFLTRIRSVVELECFHGYITPEMAEERLADQQPGTFLLRLSSHAGIFTVSVVTRKGVEHKRILYKATSDFGPVYLYNSCPHRSLNDLLRAERASFQHPFSSSRYKKLLALDVEVGSSSGVPSQRLKADYLIPNGWDDDRS</sequence>
<evidence type="ECO:0000256" key="6">
    <source>
        <dbReference type="PROSITE-ProRule" id="PRU00191"/>
    </source>
</evidence>
<dbReference type="InterPro" id="IPR011009">
    <property type="entry name" value="Kinase-like_dom_sf"/>
</dbReference>
<keyword evidence="4" id="KW-0067">ATP-binding</keyword>
<keyword evidence="11" id="KW-1185">Reference proteome</keyword>
<keyword evidence="5" id="KW-0829">Tyrosine-protein kinase</keyword>
<keyword evidence="2" id="KW-0547">Nucleotide-binding</keyword>
<dbReference type="KEGG" id="acan:ACA1_138930"/>
<dbReference type="VEuPathDB" id="AmoebaDB:ACA1_138930"/>
<dbReference type="Gene3D" id="1.10.510.10">
    <property type="entry name" value="Transferase(Phosphotransferase) domain 1"/>
    <property type="match status" value="1"/>
</dbReference>
<organism evidence="10 11">
    <name type="scientific">Acanthamoeba castellanii (strain ATCC 30010 / Neff)</name>
    <dbReference type="NCBI Taxonomy" id="1257118"/>
    <lineage>
        <taxon>Eukaryota</taxon>
        <taxon>Amoebozoa</taxon>
        <taxon>Discosea</taxon>
        <taxon>Longamoebia</taxon>
        <taxon>Centramoebida</taxon>
        <taxon>Acanthamoebidae</taxon>
        <taxon>Acanthamoeba</taxon>
    </lineage>
</organism>
<dbReference type="OrthoDB" id="25429at2759"/>
<dbReference type="SUPFAM" id="SSF56112">
    <property type="entry name" value="Protein kinase-like (PK-like)"/>
    <property type="match status" value="1"/>
</dbReference>
<dbReference type="AlphaFoldDB" id="L8GQ12"/>
<dbReference type="InterPro" id="IPR001245">
    <property type="entry name" value="Ser-Thr/Tyr_kinase_cat_dom"/>
</dbReference>
<keyword evidence="1" id="KW-0808">Transferase</keyword>
<proteinExistence type="predicted"/>
<dbReference type="SUPFAM" id="SSF55550">
    <property type="entry name" value="SH2 domain"/>
    <property type="match status" value="1"/>
</dbReference>
<dbReference type="Gene3D" id="3.30.505.10">
    <property type="entry name" value="SH2 domain"/>
    <property type="match status" value="1"/>
</dbReference>
<evidence type="ECO:0000256" key="3">
    <source>
        <dbReference type="ARBA" id="ARBA00022777"/>
    </source>
</evidence>
<accession>L8GQ12</accession>
<evidence type="ECO:0000313" key="10">
    <source>
        <dbReference type="EMBL" id="ELR14206.1"/>
    </source>
</evidence>
<feature type="compositionally biased region" description="Basic residues" evidence="7">
    <location>
        <begin position="35"/>
        <end position="60"/>
    </location>
</feature>
<dbReference type="Pfam" id="PF00017">
    <property type="entry name" value="SH2"/>
    <property type="match status" value="1"/>
</dbReference>
<dbReference type="PROSITE" id="PS50011">
    <property type="entry name" value="PROTEIN_KINASE_DOM"/>
    <property type="match status" value="1"/>
</dbReference>
<feature type="region of interest" description="Disordered" evidence="7">
    <location>
        <begin position="1"/>
        <end position="115"/>
    </location>
</feature>
<dbReference type="Proteomes" id="UP000011083">
    <property type="component" value="Unassembled WGS sequence"/>
</dbReference>
<dbReference type="PANTHER" id="PTHR44329">
    <property type="entry name" value="SERINE/THREONINE-PROTEIN KINASE TNNI3K-RELATED"/>
    <property type="match status" value="1"/>
</dbReference>
<dbReference type="InterPro" id="IPR000719">
    <property type="entry name" value="Prot_kinase_dom"/>
</dbReference>
<dbReference type="GeneID" id="14914780"/>
<feature type="compositionally biased region" description="Basic residues" evidence="7">
    <location>
        <begin position="80"/>
        <end position="93"/>
    </location>
</feature>
<dbReference type="PROSITE" id="PS50001">
    <property type="entry name" value="SH2"/>
    <property type="match status" value="1"/>
</dbReference>
<dbReference type="Pfam" id="PF07714">
    <property type="entry name" value="PK_Tyr_Ser-Thr"/>
    <property type="match status" value="1"/>
</dbReference>
<feature type="compositionally biased region" description="Polar residues" evidence="7">
    <location>
        <begin position="1"/>
        <end position="12"/>
    </location>
</feature>
<evidence type="ECO:0000313" key="11">
    <source>
        <dbReference type="Proteomes" id="UP000011083"/>
    </source>
</evidence>
<keyword evidence="3 10" id="KW-0418">Kinase</keyword>
<dbReference type="STRING" id="1257118.L8GQ12"/>
<dbReference type="EMBL" id="KB008066">
    <property type="protein sequence ID" value="ELR14206.1"/>
    <property type="molecule type" value="Genomic_DNA"/>
</dbReference>
<evidence type="ECO:0000256" key="2">
    <source>
        <dbReference type="ARBA" id="ARBA00022741"/>
    </source>
</evidence>
<dbReference type="RefSeq" id="XP_004336219.1">
    <property type="nucleotide sequence ID" value="XM_004336171.1"/>
</dbReference>
<dbReference type="InterPro" id="IPR036860">
    <property type="entry name" value="SH2_dom_sf"/>
</dbReference>
<keyword evidence="6" id="KW-0727">SH2 domain</keyword>
<protein>
    <submittedName>
        <fullName evidence="10">Protein kinase domain containing protein</fullName>
    </submittedName>
</protein>
<dbReference type="InterPro" id="IPR051681">
    <property type="entry name" value="Ser/Thr_Kinases-Pseudokinases"/>
</dbReference>
<evidence type="ECO:0000259" key="9">
    <source>
        <dbReference type="PROSITE" id="PS50011"/>
    </source>
</evidence>
<dbReference type="SMART" id="SM00252">
    <property type="entry name" value="SH2"/>
    <property type="match status" value="1"/>
</dbReference>
<feature type="domain" description="Protein kinase" evidence="9">
    <location>
        <begin position="166"/>
        <end position="454"/>
    </location>
</feature>
<evidence type="ECO:0000256" key="5">
    <source>
        <dbReference type="ARBA" id="ARBA00023137"/>
    </source>
</evidence>
<dbReference type="CDD" id="cd00173">
    <property type="entry name" value="SH2"/>
    <property type="match status" value="1"/>
</dbReference>
<gene>
    <name evidence="10" type="ORF">ACA1_138930</name>
</gene>
<evidence type="ECO:0000256" key="4">
    <source>
        <dbReference type="ARBA" id="ARBA00022840"/>
    </source>
</evidence>
<feature type="compositionally biased region" description="Low complexity" evidence="7">
    <location>
        <begin position="67"/>
        <end position="79"/>
    </location>
</feature>
<feature type="domain" description="SH2" evidence="8">
    <location>
        <begin position="569"/>
        <end position="644"/>
    </location>
</feature>
<dbReference type="GO" id="GO:0004674">
    <property type="term" value="F:protein serine/threonine kinase activity"/>
    <property type="evidence" value="ECO:0007669"/>
    <property type="project" value="TreeGrafter"/>
</dbReference>
<evidence type="ECO:0000256" key="1">
    <source>
        <dbReference type="ARBA" id="ARBA00022679"/>
    </source>
</evidence>
<dbReference type="Gene3D" id="3.30.200.20">
    <property type="entry name" value="Phosphorylase Kinase, domain 1"/>
    <property type="match status" value="1"/>
</dbReference>
<evidence type="ECO:0000256" key="7">
    <source>
        <dbReference type="SAM" id="MobiDB-lite"/>
    </source>
</evidence>
<name>L8GQ12_ACACF</name>
<dbReference type="PANTHER" id="PTHR44329:SF53">
    <property type="entry name" value="DUAL SPECIFICITY PROTEIN KINASE SHKD"/>
    <property type="match status" value="1"/>
</dbReference>
<dbReference type="GO" id="GO:0004713">
    <property type="term" value="F:protein tyrosine kinase activity"/>
    <property type="evidence" value="ECO:0007669"/>
    <property type="project" value="UniProtKB-KW"/>
</dbReference>
<dbReference type="GO" id="GO:0005524">
    <property type="term" value="F:ATP binding"/>
    <property type="evidence" value="ECO:0007669"/>
    <property type="project" value="UniProtKB-KW"/>
</dbReference>
<dbReference type="InterPro" id="IPR000980">
    <property type="entry name" value="SH2"/>
</dbReference>
<evidence type="ECO:0000259" key="8">
    <source>
        <dbReference type="PROSITE" id="PS50001"/>
    </source>
</evidence>